<keyword evidence="1" id="KW-0472">Membrane</keyword>
<organism evidence="2 3">
    <name type="scientific">Glossina pallidipes</name>
    <name type="common">Tsetse fly</name>
    <dbReference type="NCBI Taxonomy" id="7398"/>
    <lineage>
        <taxon>Eukaryota</taxon>
        <taxon>Metazoa</taxon>
        <taxon>Ecdysozoa</taxon>
        <taxon>Arthropoda</taxon>
        <taxon>Hexapoda</taxon>
        <taxon>Insecta</taxon>
        <taxon>Pterygota</taxon>
        <taxon>Neoptera</taxon>
        <taxon>Endopterygota</taxon>
        <taxon>Diptera</taxon>
        <taxon>Brachycera</taxon>
        <taxon>Muscomorpha</taxon>
        <taxon>Hippoboscoidea</taxon>
        <taxon>Glossinidae</taxon>
        <taxon>Glossina</taxon>
    </lineage>
</organism>
<keyword evidence="1" id="KW-1133">Transmembrane helix</keyword>
<evidence type="ECO:0000313" key="2">
    <source>
        <dbReference type="EnsemblMetazoa" id="GPAI008779-PA"/>
    </source>
</evidence>
<feature type="transmembrane region" description="Helical" evidence="1">
    <location>
        <begin position="67"/>
        <end position="89"/>
    </location>
</feature>
<keyword evidence="3" id="KW-1185">Reference proteome</keyword>
<name>A0A1A9ZAL5_GLOPL</name>
<keyword evidence="1" id="KW-0812">Transmembrane</keyword>
<dbReference type="VEuPathDB" id="VectorBase:GPAI008779"/>
<reference evidence="2" key="2">
    <citation type="submission" date="2020-05" db="UniProtKB">
        <authorList>
            <consortium name="EnsemblMetazoa"/>
        </authorList>
    </citation>
    <scope>IDENTIFICATION</scope>
    <source>
        <strain evidence="2">IAEA</strain>
    </source>
</reference>
<dbReference type="Proteomes" id="UP000092445">
    <property type="component" value="Unassembled WGS sequence"/>
</dbReference>
<dbReference type="AlphaFoldDB" id="A0A1A9ZAL5"/>
<dbReference type="EnsemblMetazoa" id="GPAI008779-RA">
    <property type="protein sequence ID" value="GPAI008779-PA"/>
    <property type="gene ID" value="GPAI008779"/>
</dbReference>
<sequence>MGSVTKSPHLINKERVAALPSMTVHNVTIWGNQMLLTYYCYCHSRSIVDLYIINAVVIDDDGDPKHMLLLLILAEQTKILFLVYTFIGYGNALRCRISKPSDKGKEAFPDVLHPIKPMTYGILSNEGLMQPQHTILVCSLQETINKKLLTQVLPVSTTIATSASVSQSSKTYEQDKELF</sequence>
<reference evidence="3" key="1">
    <citation type="submission" date="2014-03" db="EMBL/GenBank/DDBJ databases">
        <authorList>
            <person name="Aksoy S."/>
            <person name="Warren W."/>
            <person name="Wilson R.K."/>
        </authorList>
    </citation>
    <scope>NUCLEOTIDE SEQUENCE [LARGE SCALE GENOMIC DNA]</scope>
    <source>
        <strain evidence="3">IAEA</strain>
    </source>
</reference>
<proteinExistence type="predicted"/>
<protein>
    <submittedName>
        <fullName evidence="2">Uncharacterized protein</fullName>
    </submittedName>
</protein>
<evidence type="ECO:0000313" key="3">
    <source>
        <dbReference type="Proteomes" id="UP000092445"/>
    </source>
</evidence>
<evidence type="ECO:0000256" key="1">
    <source>
        <dbReference type="SAM" id="Phobius"/>
    </source>
</evidence>
<accession>A0A1A9ZAL5</accession>